<accession>A0A4Y9SSG5</accession>
<evidence type="ECO:0000313" key="7">
    <source>
        <dbReference type="Proteomes" id="UP000297258"/>
    </source>
</evidence>
<keyword evidence="7" id="KW-1185">Reference proteome</keyword>
<dbReference type="InterPro" id="IPR011990">
    <property type="entry name" value="TPR-like_helical_dom_sf"/>
</dbReference>
<evidence type="ECO:0000256" key="2">
    <source>
        <dbReference type="ARBA" id="ARBA00038251"/>
    </source>
</evidence>
<dbReference type="InterPro" id="IPR019734">
    <property type="entry name" value="TPR_rpt"/>
</dbReference>
<dbReference type="Gene3D" id="3.30.70.2390">
    <property type="match status" value="1"/>
</dbReference>
<evidence type="ECO:0000259" key="5">
    <source>
        <dbReference type="Pfam" id="PF13399"/>
    </source>
</evidence>
<dbReference type="PROSITE" id="PS50005">
    <property type="entry name" value="TPR"/>
    <property type="match status" value="2"/>
</dbReference>
<evidence type="ECO:0000256" key="3">
    <source>
        <dbReference type="PROSITE-ProRule" id="PRU00339"/>
    </source>
</evidence>
<gene>
    <name evidence="6" type="ORF">E4O92_18085</name>
</gene>
<proteinExistence type="inferred from homology"/>
<dbReference type="RefSeq" id="WP_135191049.1">
    <property type="nucleotide sequence ID" value="NZ_SPUM01000121.1"/>
</dbReference>
<reference evidence="6 7" key="1">
    <citation type="submission" date="2019-03" db="EMBL/GenBank/DDBJ databases">
        <title>Draft genome of Massilia hortus sp. nov., a novel bacterial species of the Oxalobacteraceae family.</title>
        <authorList>
            <person name="Peta V."/>
            <person name="Raths R."/>
            <person name="Bucking H."/>
        </authorList>
    </citation>
    <scope>NUCLEOTIDE SEQUENCE [LARGE SCALE GENOMIC DNA]</scope>
    <source>
        <strain evidence="6 7">ONC3</strain>
    </source>
</reference>
<name>A0A4Y9SSG5_9BURK</name>
<feature type="repeat" description="TPR" evidence="3">
    <location>
        <begin position="112"/>
        <end position="145"/>
    </location>
</feature>
<feature type="chain" id="PRO_5021443181" evidence="4">
    <location>
        <begin position="21"/>
        <end position="366"/>
    </location>
</feature>
<dbReference type="Pfam" id="PF13399">
    <property type="entry name" value="LytR_C"/>
    <property type="match status" value="1"/>
</dbReference>
<sequence>MRTRILILQLSVLCAGSMLSACTGFSQHAATDELAARVADDAYLRGRNHYLARRYDDAMRSYETALAAEPSHVNARNGLATLYAERREFKRAIAIWRGLTEQTSLASGTGAAFLFNNLGYAYFLDGDYANAKAALEKACLLDPLSHRAWQNLGETLQQLGENERAQQMMRQASALREPEAGASKAVPAEAPANGALAQAPDAGQQEWPVTELRPALDGTLELRIIQAAHPAADPAVPAPVPAPAAEVVPVRDVALLEIRNGNGVTGMAKSLARQMGDPGLKVVRLTNEKGFKVQQTRVEYQGQFLPAAQRLAERFGNAKMVEVDSVKGVNMRLIIGRDLVRTRFVLRPMAQPTKLADTTPADKTGG</sequence>
<dbReference type="InterPro" id="IPR051722">
    <property type="entry name" value="Endocytosis_PI4K-reg_protein"/>
</dbReference>
<evidence type="ECO:0000256" key="1">
    <source>
        <dbReference type="ARBA" id="ARBA00002550"/>
    </source>
</evidence>
<dbReference type="PANTHER" id="PTHR23083:SF464">
    <property type="entry name" value="TETRATRICOPEPTIDE REPEAT DOMAIN 7, ISOFORM A"/>
    <property type="match status" value="1"/>
</dbReference>
<dbReference type="OrthoDB" id="8702141at2"/>
<dbReference type="InterPro" id="IPR027381">
    <property type="entry name" value="LytR/CpsA/Psr_C"/>
</dbReference>
<comment type="similarity">
    <text evidence="2">Belongs to the YPP1 family.</text>
</comment>
<dbReference type="SUPFAM" id="SSF48452">
    <property type="entry name" value="TPR-like"/>
    <property type="match status" value="1"/>
</dbReference>
<dbReference type="PROSITE" id="PS51257">
    <property type="entry name" value="PROKAR_LIPOPROTEIN"/>
    <property type="match status" value="1"/>
</dbReference>
<evidence type="ECO:0000256" key="4">
    <source>
        <dbReference type="SAM" id="SignalP"/>
    </source>
</evidence>
<organism evidence="6 7">
    <name type="scientific">Massilia horti</name>
    <dbReference type="NCBI Taxonomy" id="2562153"/>
    <lineage>
        <taxon>Bacteria</taxon>
        <taxon>Pseudomonadati</taxon>
        <taxon>Pseudomonadota</taxon>
        <taxon>Betaproteobacteria</taxon>
        <taxon>Burkholderiales</taxon>
        <taxon>Oxalobacteraceae</taxon>
        <taxon>Telluria group</taxon>
        <taxon>Massilia</taxon>
    </lineage>
</organism>
<dbReference type="EMBL" id="SPUM01000121">
    <property type="protein sequence ID" value="TFW29732.1"/>
    <property type="molecule type" value="Genomic_DNA"/>
</dbReference>
<dbReference type="PANTHER" id="PTHR23083">
    <property type="entry name" value="TETRATRICOPEPTIDE REPEAT PROTEIN, TPR"/>
    <property type="match status" value="1"/>
</dbReference>
<evidence type="ECO:0000313" key="6">
    <source>
        <dbReference type="EMBL" id="TFW29732.1"/>
    </source>
</evidence>
<feature type="domain" description="LytR/CpsA/Psr regulator C-terminal" evidence="5">
    <location>
        <begin position="257"/>
        <end position="338"/>
    </location>
</feature>
<comment type="caution">
    <text evidence="6">The sequence shown here is derived from an EMBL/GenBank/DDBJ whole genome shotgun (WGS) entry which is preliminary data.</text>
</comment>
<dbReference type="Pfam" id="PF13432">
    <property type="entry name" value="TPR_16"/>
    <property type="match status" value="1"/>
</dbReference>
<dbReference type="Proteomes" id="UP000297258">
    <property type="component" value="Unassembled WGS sequence"/>
</dbReference>
<feature type="signal peptide" evidence="4">
    <location>
        <begin position="1"/>
        <end position="20"/>
    </location>
</feature>
<dbReference type="SMART" id="SM00028">
    <property type="entry name" value="TPR"/>
    <property type="match status" value="3"/>
</dbReference>
<dbReference type="AlphaFoldDB" id="A0A4Y9SSG5"/>
<dbReference type="Gene3D" id="1.25.40.10">
    <property type="entry name" value="Tetratricopeptide repeat domain"/>
    <property type="match status" value="2"/>
</dbReference>
<keyword evidence="4" id="KW-0732">Signal</keyword>
<keyword evidence="3" id="KW-0802">TPR repeat</keyword>
<comment type="function">
    <text evidence="1">Involved in endocytosis.</text>
</comment>
<dbReference type="Pfam" id="PF14559">
    <property type="entry name" value="TPR_19"/>
    <property type="match status" value="1"/>
</dbReference>
<protein>
    <submittedName>
        <fullName evidence="6">Tetratricopeptide repeat protein</fullName>
    </submittedName>
</protein>
<feature type="repeat" description="TPR" evidence="3">
    <location>
        <begin position="39"/>
        <end position="72"/>
    </location>
</feature>